<name>A0A3M7IAT9_HORWE</name>
<dbReference type="AlphaFoldDB" id="A0A3M7IAT9"/>
<reference evidence="2 3" key="1">
    <citation type="journal article" date="2018" name="BMC Genomics">
        <title>Genomic evidence for intraspecific hybridization in a clonal and extremely halotolerant yeast.</title>
        <authorList>
            <person name="Gostincar C."/>
            <person name="Stajich J.E."/>
            <person name="Zupancic J."/>
            <person name="Zalar P."/>
            <person name="Gunde-Cimerman N."/>
        </authorList>
    </citation>
    <scope>NUCLEOTIDE SEQUENCE [LARGE SCALE GENOMIC DNA]</scope>
    <source>
        <strain evidence="2 3">EXF-120</strain>
    </source>
</reference>
<protein>
    <submittedName>
        <fullName evidence="2">Uncharacterized protein</fullName>
    </submittedName>
</protein>
<evidence type="ECO:0000256" key="1">
    <source>
        <dbReference type="SAM" id="MobiDB-lite"/>
    </source>
</evidence>
<sequence>MLDLRSTTSYTTRHAPAQPSHWTDYAHRSTLIKTWDAEHFAAAQSKNSKSITAQLVSTEKIILVEFPELAEGPVPLSYGQV</sequence>
<dbReference type="EMBL" id="QWIT01000556">
    <property type="protein sequence ID" value="RMZ22558.1"/>
    <property type="molecule type" value="Genomic_DNA"/>
</dbReference>
<feature type="compositionally biased region" description="Polar residues" evidence="1">
    <location>
        <begin position="1"/>
        <end position="12"/>
    </location>
</feature>
<comment type="caution">
    <text evidence="2">The sequence shown here is derived from an EMBL/GenBank/DDBJ whole genome shotgun (WGS) entry which is preliminary data.</text>
</comment>
<gene>
    <name evidence="2" type="ORF">D0859_13419</name>
</gene>
<evidence type="ECO:0000313" key="3">
    <source>
        <dbReference type="Proteomes" id="UP000281677"/>
    </source>
</evidence>
<organism evidence="2 3">
    <name type="scientific">Hortaea werneckii</name>
    <name type="common">Black yeast</name>
    <name type="synonym">Cladosporium werneckii</name>
    <dbReference type="NCBI Taxonomy" id="91943"/>
    <lineage>
        <taxon>Eukaryota</taxon>
        <taxon>Fungi</taxon>
        <taxon>Dikarya</taxon>
        <taxon>Ascomycota</taxon>
        <taxon>Pezizomycotina</taxon>
        <taxon>Dothideomycetes</taxon>
        <taxon>Dothideomycetidae</taxon>
        <taxon>Mycosphaerellales</taxon>
        <taxon>Teratosphaeriaceae</taxon>
        <taxon>Hortaea</taxon>
    </lineage>
</organism>
<proteinExistence type="predicted"/>
<dbReference type="Proteomes" id="UP000281677">
    <property type="component" value="Unassembled WGS sequence"/>
</dbReference>
<dbReference type="OrthoDB" id="3919748at2759"/>
<accession>A0A3M7IAT9</accession>
<feature type="region of interest" description="Disordered" evidence="1">
    <location>
        <begin position="1"/>
        <end position="21"/>
    </location>
</feature>
<evidence type="ECO:0000313" key="2">
    <source>
        <dbReference type="EMBL" id="RMZ22558.1"/>
    </source>
</evidence>